<dbReference type="Proteomes" id="UP001596047">
    <property type="component" value="Unassembled WGS sequence"/>
</dbReference>
<accession>A0ABW0VX29</accession>
<name>A0ABW0VX29_9BACL</name>
<keyword evidence="2" id="KW-1185">Reference proteome</keyword>
<dbReference type="RefSeq" id="WP_379188569.1">
    <property type="nucleotide sequence ID" value="NZ_JBHSOW010000043.1"/>
</dbReference>
<evidence type="ECO:0000313" key="1">
    <source>
        <dbReference type="EMBL" id="MFC5650018.1"/>
    </source>
</evidence>
<dbReference type="EMBL" id="JBHSOW010000043">
    <property type="protein sequence ID" value="MFC5650018.1"/>
    <property type="molecule type" value="Genomic_DNA"/>
</dbReference>
<comment type="caution">
    <text evidence="1">The sequence shown here is derived from an EMBL/GenBank/DDBJ whole genome shotgun (WGS) entry which is preliminary data.</text>
</comment>
<protein>
    <submittedName>
        <fullName evidence="1">DUF1657 domain-containing protein</fullName>
    </submittedName>
</protein>
<sequence length="63" mass="6854">MTVTSDVKACLAALKGAQASLELFALETENQYAKSKFAHAAQQTDLVVQKLQSRLGQLEQDES</sequence>
<gene>
    <name evidence="1" type="ORF">ACFPYJ_12990</name>
</gene>
<proteinExistence type="predicted"/>
<dbReference type="InterPro" id="IPR012452">
    <property type="entry name" value="DUF1657"/>
</dbReference>
<reference evidence="2" key="1">
    <citation type="journal article" date="2019" name="Int. J. Syst. Evol. Microbiol.">
        <title>The Global Catalogue of Microorganisms (GCM) 10K type strain sequencing project: providing services to taxonomists for standard genome sequencing and annotation.</title>
        <authorList>
            <consortium name="The Broad Institute Genomics Platform"/>
            <consortium name="The Broad Institute Genome Sequencing Center for Infectious Disease"/>
            <person name="Wu L."/>
            <person name="Ma J."/>
        </authorList>
    </citation>
    <scope>NUCLEOTIDE SEQUENCE [LARGE SCALE GENOMIC DNA]</scope>
    <source>
        <strain evidence="2">CGMCC 1.3240</strain>
    </source>
</reference>
<organism evidence="1 2">
    <name type="scientific">Paenibacillus solisilvae</name>
    <dbReference type="NCBI Taxonomy" id="2486751"/>
    <lineage>
        <taxon>Bacteria</taxon>
        <taxon>Bacillati</taxon>
        <taxon>Bacillota</taxon>
        <taxon>Bacilli</taxon>
        <taxon>Bacillales</taxon>
        <taxon>Paenibacillaceae</taxon>
        <taxon>Paenibacillus</taxon>
    </lineage>
</organism>
<dbReference type="Pfam" id="PF07870">
    <property type="entry name" value="DUF1657"/>
    <property type="match status" value="1"/>
</dbReference>
<evidence type="ECO:0000313" key="2">
    <source>
        <dbReference type="Proteomes" id="UP001596047"/>
    </source>
</evidence>